<evidence type="ECO:0000256" key="1">
    <source>
        <dbReference type="PROSITE-ProRule" id="PRU00221"/>
    </source>
</evidence>
<dbReference type="InterPro" id="IPR044716">
    <property type="entry name" value="LEUNIG-like"/>
</dbReference>
<dbReference type="InterPro" id="IPR015943">
    <property type="entry name" value="WD40/YVTN_repeat-like_dom_sf"/>
</dbReference>
<dbReference type="PANTHER" id="PTHR44376">
    <property type="entry name" value="TRANSCRIPTIONAL REGULATOR OF FILAMENTOUS GROWTH FLO8"/>
    <property type="match status" value="1"/>
</dbReference>
<feature type="repeat" description="WD" evidence="1">
    <location>
        <begin position="158"/>
        <end position="187"/>
    </location>
</feature>
<keyword evidence="3" id="KW-1185">Reference proteome</keyword>
<evidence type="ECO:0000313" key="3">
    <source>
        <dbReference type="Proteomes" id="UP000245207"/>
    </source>
</evidence>
<dbReference type="Proteomes" id="UP000245207">
    <property type="component" value="Unassembled WGS sequence"/>
</dbReference>
<reference evidence="2 3" key="1">
    <citation type="journal article" date="2018" name="Mol. Plant">
        <title>The genome of Artemisia annua provides insight into the evolution of Asteraceae family and artemisinin biosynthesis.</title>
        <authorList>
            <person name="Shen Q."/>
            <person name="Zhang L."/>
            <person name="Liao Z."/>
            <person name="Wang S."/>
            <person name="Yan T."/>
            <person name="Shi P."/>
            <person name="Liu M."/>
            <person name="Fu X."/>
            <person name="Pan Q."/>
            <person name="Wang Y."/>
            <person name="Lv Z."/>
            <person name="Lu X."/>
            <person name="Zhang F."/>
            <person name="Jiang W."/>
            <person name="Ma Y."/>
            <person name="Chen M."/>
            <person name="Hao X."/>
            <person name="Li L."/>
            <person name="Tang Y."/>
            <person name="Lv G."/>
            <person name="Zhou Y."/>
            <person name="Sun X."/>
            <person name="Brodelius P.E."/>
            <person name="Rose J.K.C."/>
            <person name="Tang K."/>
        </authorList>
    </citation>
    <scope>NUCLEOTIDE SEQUENCE [LARGE SCALE GENOMIC DNA]</scope>
    <source>
        <strain evidence="3">cv. Huhao1</strain>
        <tissue evidence="2">Leaf</tissue>
    </source>
</reference>
<name>A0A2U1NK51_ARTAN</name>
<gene>
    <name evidence="2" type="ORF">CTI12_AA257450</name>
</gene>
<dbReference type="PANTHER" id="PTHR44376:SF5">
    <property type="entry name" value="TRANSCRIPTIONAL COREPRESSOR LEUNIG ISOFORM X1"/>
    <property type="match status" value="1"/>
</dbReference>
<dbReference type="InterPro" id="IPR001680">
    <property type="entry name" value="WD40_rpt"/>
</dbReference>
<dbReference type="AlphaFoldDB" id="A0A2U1NK51"/>
<dbReference type="SUPFAM" id="SSF50978">
    <property type="entry name" value="WD40 repeat-like"/>
    <property type="match status" value="1"/>
</dbReference>
<organism evidence="2 3">
    <name type="scientific">Artemisia annua</name>
    <name type="common">Sweet wormwood</name>
    <dbReference type="NCBI Taxonomy" id="35608"/>
    <lineage>
        <taxon>Eukaryota</taxon>
        <taxon>Viridiplantae</taxon>
        <taxon>Streptophyta</taxon>
        <taxon>Embryophyta</taxon>
        <taxon>Tracheophyta</taxon>
        <taxon>Spermatophyta</taxon>
        <taxon>Magnoliopsida</taxon>
        <taxon>eudicotyledons</taxon>
        <taxon>Gunneridae</taxon>
        <taxon>Pentapetalae</taxon>
        <taxon>asterids</taxon>
        <taxon>campanulids</taxon>
        <taxon>Asterales</taxon>
        <taxon>Asteraceae</taxon>
        <taxon>Asteroideae</taxon>
        <taxon>Anthemideae</taxon>
        <taxon>Artemisiinae</taxon>
        <taxon>Artemisia</taxon>
    </lineage>
</organism>
<keyword evidence="1" id="KW-0853">WD repeat</keyword>
<dbReference type="GO" id="GO:0003714">
    <property type="term" value="F:transcription corepressor activity"/>
    <property type="evidence" value="ECO:0007669"/>
    <property type="project" value="InterPro"/>
</dbReference>
<dbReference type="SMART" id="SM00320">
    <property type="entry name" value="WD40"/>
    <property type="match status" value="2"/>
</dbReference>
<accession>A0A2U1NK51</accession>
<dbReference type="InterPro" id="IPR036322">
    <property type="entry name" value="WD40_repeat_dom_sf"/>
</dbReference>
<dbReference type="PROSITE" id="PS50082">
    <property type="entry name" value="WD_REPEATS_2"/>
    <property type="match status" value="1"/>
</dbReference>
<dbReference type="Gene3D" id="2.130.10.10">
    <property type="entry name" value="YVTN repeat-like/Quinoprotein amine dehydrogenase"/>
    <property type="match status" value="1"/>
</dbReference>
<sequence>MHQYQIFAIDLKILDSKIVFNGDALKNFENPDNTDGLSGFPTAKHLRIQTNSRGVSGSAHYKGCQTITKVVKPIYPIKHTNSSTHHLQQLSVGNTDTSSPIQHLTNDPQSSLVKQQSRASITNIAQGDAHSVLDDTDFMFRRDRLYKYVHHKLFTCHFSSDGKLLACAGTDGMVLLWDVPSRKPLPTTLKQPHIITDIRFQPKSTFFAAACSNKIYFCDSTNRIHSEKKTAAEMLQIQIFSGKKSTKTKPGKL</sequence>
<dbReference type="EMBL" id="PKPP01002663">
    <property type="protein sequence ID" value="PWA73861.1"/>
    <property type="molecule type" value="Genomic_DNA"/>
</dbReference>
<comment type="caution">
    <text evidence="2">The sequence shown here is derived from an EMBL/GenBank/DDBJ whole genome shotgun (WGS) entry which is preliminary data.</text>
</comment>
<protein>
    <submittedName>
        <fullName evidence="2">G-protein beta WD-40 repeat-containing protein</fullName>
    </submittedName>
</protein>
<proteinExistence type="predicted"/>
<dbReference type="Pfam" id="PF00400">
    <property type="entry name" value="WD40"/>
    <property type="match status" value="1"/>
</dbReference>
<evidence type="ECO:0000313" key="2">
    <source>
        <dbReference type="EMBL" id="PWA73861.1"/>
    </source>
</evidence>
<dbReference type="STRING" id="35608.A0A2U1NK51"/>